<evidence type="ECO:0000313" key="2">
    <source>
        <dbReference type="EMBL" id="CAK0910057.1"/>
    </source>
</evidence>
<feature type="region of interest" description="Disordered" evidence="1">
    <location>
        <begin position="128"/>
        <end position="150"/>
    </location>
</feature>
<proteinExistence type="predicted"/>
<reference evidence="2" key="1">
    <citation type="submission" date="2023-10" db="EMBL/GenBank/DDBJ databases">
        <authorList>
            <person name="Chen Y."/>
            <person name="Shah S."/>
            <person name="Dougan E. K."/>
            <person name="Thang M."/>
            <person name="Chan C."/>
        </authorList>
    </citation>
    <scope>NUCLEOTIDE SEQUENCE [LARGE SCALE GENOMIC DNA]</scope>
</reference>
<dbReference type="EMBL" id="CAUYUJ010022315">
    <property type="protein sequence ID" value="CAK0910057.1"/>
    <property type="molecule type" value="Genomic_DNA"/>
</dbReference>
<feature type="compositionally biased region" description="Low complexity" evidence="1">
    <location>
        <begin position="128"/>
        <end position="140"/>
    </location>
</feature>
<accession>A0ABN9YD65</accession>
<keyword evidence="3" id="KW-1185">Reference proteome</keyword>
<feature type="non-terminal residue" evidence="2">
    <location>
        <position position="1"/>
    </location>
</feature>
<sequence length="517" mass="53742">CAFASQLPWARLRTRLADVLACGALGECELGRPPYRIIALDADVVAYRDPQEFRSVSRECPLGFAVSLATIIIFSQLESDADAVAVSGMLKLIASSVPPGGKGPEPTFGHARPLTTLNVLQRIGGDRAAAPGGDAGPAHPGRGGGAGVEPGAHAARARERLLSLGPAPLPPGLCVRALHSAAAPLAVLRGLVETLAGGGVLRAGVGLAVRITDCGAPWDDPAAPEGWYLGWLRVRFGAVVVCGAAASETCGGGEFILHVTSAWYLLPFGPELVAERIHAAMSLLQGTAEGEVVAVSLSEKSLHGIGGVRGSGQRALASAARPAPRAGDLRALAEAVPALANGWDVREAARLLAGFHSARCFAPGRLPNASWLTAGAWLGAAQRCGGGGSLCAPAEWWPPGAGSWEDDDSDVWLVRGGAGVAGKGGGRLVALSHGLMDRARGEDPRRESMSRPRWPRAWASPTALRATRCPSRGTRTSSSFWPRWTSSAPVGSCSATCFWTPWKPFSSPPSRARGRRW</sequence>
<comment type="caution">
    <text evidence="2">The sequence shown here is derived from an EMBL/GenBank/DDBJ whole genome shotgun (WGS) entry which is preliminary data.</text>
</comment>
<gene>
    <name evidence="2" type="ORF">PCOR1329_LOCUS84317</name>
</gene>
<evidence type="ECO:0000313" key="3">
    <source>
        <dbReference type="Proteomes" id="UP001189429"/>
    </source>
</evidence>
<name>A0ABN9YD65_9DINO</name>
<protein>
    <submittedName>
        <fullName evidence="2">Uncharacterized protein</fullName>
    </submittedName>
</protein>
<evidence type="ECO:0000256" key="1">
    <source>
        <dbReference type="SAM" id="MobiDB-lite"/>
    </source>
</evidence>
<organism evidence="2 3">
    <name type="scientific">Prorocentrum cordatum</name>
    <dbReference type="NCBI Taxonomy" id="2364126"/>
    <lineage>
        <taxon>Eukaryota</taxon>
        <taxon>Sar</taxon>
        <taxon>Alveolata</taxon>
        <taxon>Dinophyceae</taxon>
        <taxon>Prorocentrales</taxon>
        <taxon>Prorocentraceae</taxon>
        <taxon>Prorocentrum</taxon>
    </lineage>
</organism>
<dbReference type="Proteomes" id="UP001189429">
    <property type="component" value="Unassembled WGS sequence"/>
</dbReference>